<feature type="compositionally biased region" description="Basic and acidic residues" evidence="1">
    <location>
        <begin position="145"/>
        <end position="157"/>
    </location>
</feature>
<protein>
    <recommendedName>
        <fullName evidence="4">WW domain-containing protein</fullName>
    </recommendedName>
</protein>
<feature type="non-terminal residue" evidence="2">
    <location>
        <position position="293"/>
    </location>
</feature>
<feature type="region of interest" description="Disordered" evidence="1">
    <location>
        <begin position="81"/>
        <end position="158"/>
    </location>
</feature>
<accession>A0AAN6LZC9</accession>
<organism evidence="2 3">
    <name type="scientific">Pseudopithomyces chartarum</name>
    <dbReference type="NCBI Taxonomy" id="1892770"/>
    <lineage>
        <taxon>Eukaryota</taxon>
        <taxon>Fungi</taxon>
        <taxon>Dikarya</taxon>
        <taxon>Ascomycota</taxon>
        <taxon>Pezizomycotina</taxon>
        <taxon>Dothideomycetes</taxon>
        <taxon>Pleosporomycetidae</taxon>
        <taxon>Pleosporales</taxon>
        <taxon>Massarineae</taxon>
        <taxon>Didymosphaeriaceae</taxon>
        <taxon>Pseudopithomyces</taxon>
    </lineage>
</organism>
<feature type="compositionally biased region" description="Acidic residues" evidence="1">
    <location>
        <begin position="124"/>
        <end position="135"/>
    </location>
</feature>
<dbReference type="AlphaFoldDB" id="A0AAN6LZC9"/>
<reference evidence="2 3" key="1">
    <citation type="submission" date="2021-02" db="EMBL/GenBank/DDBJ databases">
        <title>Genome assembly of Pseudopithomyces chartarum.</title>
        <authorList>
            <person name="Jauregui R."/>
            <person name="Singh J."/>
            <person name="Voisey C."/>
        </authorList>
    </citation>
    <scope>NUCLEOTIDE SEQUENCE [LARGE SCALE GENOMIC DNA]</scope>
    <source>
        <strain evidence="2 3">AGR01</strain>
    </source>
</reference>
<sequence>MASSQSHPSDPPPSYSAATASDPDPTIKPLRRVPTSGPTSRTTRNGIPPSHRRSMEDENRELPPGWIRQFDPVEQHQFFVDTKASPPRSIWTHPYDDPTFLSTLSEEERSERGRLARSVTLEDVTAESSDEEDEDSKSKGRAHAGKGERGNEDEPRGFHRFTRKMKDTLTDSTHQQRQEQRVQRAEAEHRAYAAHVRAREAMVRAMQTGEPQFLGKDAQGRDVYIEAPGGPSRAHGMGAGGVGGLGLGGTGGAGGMGMGMGGPGVRYTPYAHPMLMGYFFQYGLRTYVCRYIY</sequence>
<evidence type="ECO:0008006" key="4">
    <source>
        <dbReference type="Google" id="ProtNLM"/>
    </source>
</evidence>
<feature type="compositionally biased region" description="Polar residues" evidence="1">
    <location>
        <begin position="36"/>
        <end position="45"/>
    </location>
</feature>
<dbReference type="EMBL" id="WVTA01000008">
    <property type="protein sequence ID" value="KAK3208140.1"/>
    <property type="molecule type" value="Genomic_DNA"/>
</dbReference>
<name>A0AAN6LZC9_9PLEO</name>
<proteinExistence type="predicted"/>
<evidence type="ECO:0000313" key="2">
    <source>
        <dbReference type="EMBL" id="KAK3208140.1"/>
    </source>
</evidence>
<evidence type="ECO:0000256" key="1">
    <source>
        <dbReference type="SAM" id="MobiDB-lite"/>
    </source>
</evidence>
<comment type="caution">
    <text evidence="2">The sequence shown here is derived from an EMBL/GenBank/DDBJ whole genome shotgun (WGS) entry which is preliminary data.</text>
</comment>
<feature type="compositionally biased region" description="Low complexity" evidence="1">
    <location>
        <begin position="15"/>
        <end position="24"/>
    </location>
</feature>
<dbReference type="Proteomes" id="UP001280581">
    <property type="component" value="Unassembled WGS sequence"/>
</dbReference>
<feature type="region of interest" description="Disordered" evidence="1">
    <location>
        <begin position="1"/>
        <end position="69"/>
    </location>
</feature>
<gene>
    <name evidence="2" type="ORF">GRF29_96g1552747</name>
</gene>
<evidence type="ECO:0000313" key="3">
    <source>
        <dbReference type="Proteomes" id="UP001280581"/>
    </source>
</evidence>
<keyword evidence="3" id="KW-1185">Reference proteome</keyword>
<dbReference type="Gene3D" id="2.20.70.10">
    <property type="match status" value="1"/>
</dbReference>